<gene>
    <name evidence="16" type="primary">LOC106473354</name>
</gene>
<keyword evidence="8" id="KW-0851">Voltage-gated channel</keyword>
<dbReference type="InterPro" id="IPR002035">
    <property type="entry name" value="VWF_A"/>
</dbReference>
<organism evidence="15 16">
    <name type="scientific">Limulus polyphemus</name>
    <name type="common">Atlantic horseshoe crab</name>
    <dbReference type="NCBI Taxonomy" id="6850"/>
    <lineage>
        <taxon>Eukaryota</taxon>
        <taxon>Metazoa</taxon>
        <taxon>Ecdysozoa</taxon>
        <taxon>Arthropoda</taxon>
        <taxon>Chelicerata</taxon>
        <taxon>Merostomata</taxon>
        <taxon>Xiphosura</taxon>
        <taxon>Limulidae</taxon>
        <taxon>Limulus</taxon>
    </lineage>
</organism>
<keyword evidence="15" id="KW-1185">Reference proteome</keyword>
<dbReference type="PANTHER" id="PTHR10166:SF37">
    <property type="entry name" value="STOLID, ISOFORM H"/>
    <property type="match status" value="1"/>
</dbReference>
<evidence type="ECO:0000256" key="4">
    <source>
        <dbReference type="ARBA" id="ARBA00022673"/>
    </source>
</evidence>
<evidence type="ECO:0000256" key="2">
    <source>
        <dbReference type="ARBA" id="ARBA00022448"/>
    </source>
</evidence>
<evidence type="ECO:0000256" key="13">
    <source>
        <dbReference type="ARBA" id="ARBA00023303"/>
    </source>
</evidence>
<dbReference type="Gene3D" id="3.30.450.20">
    <property type="entry name" value="PAS domain"/>
    <property type="match status" value="1"/>
</dbReference>
<keyword evidence="9" id="KW-1133">Transmembrane helix</keyword>
<accession>A0ABM1TNQ1</accession>
<dbReference type="Pfam" id="PF08399">
    <property type="entry name" value="VWA_N"/>
    <property type="match status" value="1"/>
</dbReference>
<evidence type="ECO:0000256" key="5">
    <source>
        <dbReference type="ARBA" id="ARBA00022692"/>
    </source>
</evidence>
<dbReference type="Pfam" id="PF13519">
    <property type="entry name" value="VWA_2"/>
    <property type="match status" value="1"/>
</dbReference>
<keyword evidence="3" id="KW-0109">Calcium transport</keyword>
<evidence type="ECO:0000256" key="6">
    <source>
        <dbReference type="ARBA" id="ARBA00022729"/>
    </source>
</evidence>
<dbReference type="Proteomes" id="UP000694941">
    <property type="component" value="Unplaced"/>
</dbReference>
<protein>
    <submittedName>
        <fullName evidence="16">Voltage-dependent calcium channel subunit alpha-2/delta-3-like</fullName>
    </submittedName>
</protein>
<evidence type="ECO:0000313" key="16">
    <source>
        <dbReference type="RefSeq" id="XP_022257507.1"/>
    </source>
</evidence>
<dbReference type="GeneID" id="106473354"/>
<dbReference type="SUPFAM" id="SSF53300">
    <property type="entry name" value="vWA-like"/>
    <property type="match status" value="1"/>
</dbReference>
<dbReference type="CDD" id="cd01463">
    <property type="entry name" value="vWA_VGCC_like"/>
    <property type="match status" value="1"/>
</dbReference>
<reference evidence="16" key="1">
    <citation type="submission" date="2025-08" db="UniProtKB">
        <authorList>
            <consortium name="RefSeq"/>
        </authorList>
    </citation>
    <scope>IDENTIFICATION</scope>
    <source>
        <tissue evidence="16">Muscle</tissue>
    </source>
</reference>
<sequence length="569" mass="65703">MELDIHPNFERFTVNRSYSVVHVPTNVYDKAPDIMNAIHWSESLTHKFSDNMANDPNLSWQYFGSRSGFIRLYPATKWPQTEGPDLYDCRIRHWYIKAAASPKDLVILLDTSGSMTGLRKDIARGVVYTILDTLEDNDFVNVLKFSETVEPVVPCFNGTLVQANKQNIREFHEHLEDLDTRDIANFSQALISAFELLKKCNLTKNGSQCNQALMLVTDGAPYTFDEIFNHYNWPNISVRVFTYLIGREVTDIREVNWMACANRGYYTHVATLAEVREQVEKYIPVMSRPIGLSNQHPVTWTPVSAPPSSPLLSNWLWEEREQAKIKKLRLRQREQRQMEVGEMDMVRDGEIIGEEIHQIPSTIEIILKPKKSKNIQLFTTVAIPAFDPRNYTVRDTKLLGVAGTDVPIKEILKLVPSYKLGVNGYAFIITNNGYVLFHPDLRPLFQDMLKPGYSSTDLLEVELVNNNLPAREPDEDLQMLRREMINRNFGSKQINVKLHQDGMRRVVTRTNTYYYGPIKGTPFSLGIVLPEPYGQYRVNGRVLMKVAKPEERNWEKYFLGNNWRIHPTW</sequence>
<dbReference type="PROSITE" id="PS50234">
    <property type="entry name" value="VWFA"/>
    <property type="match status" value="1"/>
</dbReference>
<dbReference type="InterPro" id="IPR013608">
    <property type="entry name" value="VWA_N"/>
</dbReference>
<evidence type="ECO:0000256" key="3">
    <source>
        <dbReference type="ARBA" id="ARBA00022568"/>
    </source>
</evidence>
<keyword evidence="6" id="KW-0732">Signal</keyword>
<keyword evidence="10" id="KW-0406">Ion transport</keyword>
<evidence type="ECO:0000313" key="15">
    <source>
        <dbReference type="Proteomes" id="UP000694941"/>
    </source>
</evidence>
<keyword evidence="4" id="KW-0107">Calcium channel</keyword>
<name>A0ABM1TNQ1_LIMPO</name>
<dbReference type="PANTHER" id="PTHR10166">
    <property type="entry name" value="VOLTAGE-DEPENDENT CALCIUM CHANNEL SUBUNIT ALPHA-2/DELTA-RELATED"/>
    <property type="match status" value="1"/>
</dbReference>
<dbReference type="SMART" id="SM00327">
    <property type="entry name" value="VWA"/>
    <property type="match status" value="1"/>
</dbReference>
<keyword evidence="12" id="KW-0325">Glycoprotein</keyword>
<dbReference type="Gene3D" id="3.40.50.410">
    <property type="entry name" value="von Willebrand factor, type A domain"/>
    <property type="match status" value="1"/>
</dbReference>
<proteinExistence type="predicted"/>
<dbReference type="RefSeq" id="XP_022257507.1">
    <property type="nucleotide sequence ID" value="XM_022401799.1"/>
</dbReference>
<evidence type="ECO:0000256" key="7">
    <source>
        <dbReference type="ARBA" id="ARBA00022837"/>
    </source>
</evidence>
<keyword evidence="11" id="KW-0472">Membrane</keyword>
<dbReference type="InterPro" id="IPR051173">
    <property type="entry name" value="Ca_channel_alpha-2/delta"/>
</dbReference>
<dbReference type="InterPro" id="IPR036465">
    <property type="entry name" value="vWFA_dom_sf"/>
</dbReference>
<comment type="subcellular location">
    <subcellularLocation>
        <location evidence="1">Membrane</location>
        <topology evidence="1">Single-pass type I membrane protein</topology>
    </subcellularLocation>
</comment>
<keyword evidence="2" id="KW-0813">Transport</keyword>
<evidence type="ECO:0000256" key="11">
    <source>
        <dbReference type="ARBA" id="ARBA00023136"/>
    </source>
</evidence>
<evidence type="ECO:0000256" key="10">
    <source>
        <dbReference type="ARBA" id="ARBA00023065"/>
    </source>
</evidence>
<evidence type="ECO:0000256" key="8">
    <source>
        <dbReference type="ARBA" id="ARBA00022882"/>
    </source>
</evidence>
<keyword evidence="7" id="KW-0106">Calcium</keyword>
<feature type="domain" description="VWFA" evidence="14">
    <location>
        <begin position="104"/>
        <end position="286"/>
    </location>
</feature>
<evidence type="ECO:0000256" key="12">
    <source>
        <dbReference type="ARBA" id="ARBA00023180"/>
    </source>
</evidence>
<dbReference type="CDD" id="cd12912">
    <property type="entry name" value="PDC2_MCP_like"/>
    <property type="match status" value="1"/>
</dbReference>
<evidence type="ECO:0000256" key="9">
    <source>
        <dbReference type="ARBA" id="ARBA00022989"/>
    </source>
</evidence>
<keyword evidence="13" id="KW-0407">Ion channel</keyword>
<keyword evidence="5" id="KW-0812">Transmembrane</keyword>
<evidence type="ECO:0000259" key="14">
    <source>
        <dbReference type="PROSITE" id="PS50234"/>
    </source>
</evidence>
<evidence type="ECO:0000256" key="1">
    <source>
        <dbReference type="ARBA" id="ARBA00004479"/>
    </source>
</evidence>